<protein>
    <recommendedName>
        <fullName evidence="2">histidine kinase</fullName>
        <ecNumber evidence="2">2.7.13.3</ecNumber>
    </recommendedName>
</protein>
<feature type="domain" description="Histidine kinase" evidence="6">
    <location>
        <begin position="50"/>
        <end position="276"/>
    </location>
</feature>
<evidence type="ECO:0000256" key="3">
    <source>
        <dbReference type="ARBA" id="ARBA00022679"/>
    </source>
</evidence>
<dbReference type="Gene3D" id="1.10.287.130">
    <property type="match status" value="1"/>
</dbReference>
<evidence type="ECO:0000256" key="2">
    <source>
        <dbReference type="ARBA" id="ARBA00012438"/>
    </source>
</evidence>
<evidence type="ECO:0000256" key="1">
    <source>
        <dbReference type="ARBA" id="ARBA00000085"/>
    </source>
</evidence>
<sequence length="285" mass="31731">MSKMGYLTTRGSFSVNMDDIDALKRELQQTRLAYQMAVAINHLKSSFLGRVAHELRSPLSSMISIHQMILADLCESPAEEREFIAQGQLAGRKLMAMLDEMINLSKLESGTIPLEREIFSLTKLWQDWASLTYLQAANRNIQLKFSPLTDDIAIIADYQCLYSALVLLVDAVITNLASGSICISVSTLGEKKVTITLEFTGEMALWPMPEISPLSLESKPEEVKQFTQALGLSPSLKFQLAKGIIEVSGGEMSLDQIDNNSQDKLTRIVFSLPRSPDRKTPRDND</sequence>
<name>A0A3E0L7D8_9CHRO</name>
<comment type="caution">
    <text evidence="7">The sequence shown here is derived from an EMBL/GenBank/DDBJ whole genome shotgun (WGS) entry which is preliminary data.</text>
</comment>
<dbReference type="InterPro" id="IPR036890">
    <property type="entry name" value="HATPase_C_sf"/>
</dbReference>
<dbReference type="GO" id="GO:0000155">
    <property type="term" value="F:phosphorelay sensor kinase activity"/>
    <property type="evidence" value="ECO:0007669"/>
    <property type="project" value="InterPro"/>
</dbReference>
<evidence type="ECO:0000313" key="8">
    <source>
        <dbReference type="Proteomes" id="UP000256873"/>
    </source>
</evidence>
<dbReference type="PANTHER" id="PTHR43711">
    <property type="entry name" value="TWO-COMPONENT HISTIDINE KINASE"/>
    <property type="match status" value="1"/>
</dbReference>
<dbReference type="InterPro" id="IPR003661">
    <property type="entry name" value="HisK_dim/P_dom"/>
</dbReference>
<dbReference type="SUPFAM" id="SSF55874">
    <property type="entry name" value="ATPase domain of HSP90 chaperone/DNA topoisomerase II/histidine kinase"/>
    <property type="match status" value="1"/>
</dbReference>
<dbReference type="InterPro" id="IPR036097">
    <property type="entry name" value="HisK_dim/P_sf"/>
</dbReference>
<dbReference type="AlphaFoldDB" id="A0A3E0L7D8"/>
<dbReference type="PANTHER" id="PTHR43711:SF26">
    <property type="entry name" value="SENSOR HISTIDINE KINASE RCSC"/>
    <property type="match status" value="1"/>
</dbReference>
<keyword evidence="3" id="KW-0808">Transferase</keyword>
<keyword evidence="4 7" id="KW-0418">Kinase</keyword>
<dbReference type="EMBL" id="QQWC01000002">
    <property type="protein sequence ID" value="REJ43429.1"/>
    <property type="molecule type" value="Genomic_DNA"/>
</dbReference>
<evidence type="ECO:0000313" key="7">
    <source>
        <dbReference type="EMBL" id="REJ43429.1"/>
    </source>
</evidence>
<gene>
    <name evidence="7" type="ORF">DWQ54_11465</name>
</gene>
<evidence type="ECO:0000259" key="6">
    <source>
        <dbReference type="PROSITE" id="PS50109"/>
    </source>
</evidence>
<dbReference type="EC" id="2.7.13.3" evidence="2"/>
<comment type="catalytic activity">
    <reaction evidence="1">
        <text>ATP + protein L-histidine = ADP + protein N-phospho-L-histidine.</text>
        <dbReference type="EC" id="2.7.13.3"/>
    </reaction>
</comment>
<reference evidence="7 8" key="1">
    <citation type="submission" date="2017-10" db="EMBL/GenBank/DDBJ databases">
        <title>A large-scale comparative metagenomic study reveals the eutrophication-driven functional interactions in six Microcystis-epibionts communities.</title>
        <authorList>
            <person name="Li Q."/>
            <person name="Lin F."/>
        </authorList>
    </citation>
    <scope>NUCLEOTIDE SEQUENCE [LARGE SCALE GENOMIC DNA]</scope>
    <source>
        <strain evidence="7">TF09</strain>
    </source>
</reference>
<dbReference type="InterPro" id="IPR005467">
    <property type="entry name" value="His_kinase_dom"/>
</dbReference>
<organism evidence="7 8">
    <name type="scientific">Microcystis flos-aquae TF09</name>
    <dbReference type="NCBI Taxonomy" id="2060473"/>
    <lineage>
        <taxon>Bacteria</taxon>
        <taxon>Bacillati</taxon>
        <taxon>Cyanobacteriota</taxon>
        <taxon>Cyanophyceae</taxon>
        <taxon>Oscillatoriophycideae</taxon>
        <taxon>Chroococcales</taxon>
        <taxon>Microcystaceae</taxon>
        <taxon>Microcystis</taxon>
    </lineage>
</organism>
<dbReference type="PROSITE" id="PS50109">
    <property type="entry name" value="HIS_KIN"/>
    <property type="match status" value="1"/>
</dbReference>
<dbReference type="Proteomes" id="UP000256873">
    <property type="component" value="Unassembled WGS sequence"/>
</dbReference>
<dbReference type="SMART" id="SM00388">
    <property type="entry name" value="HisKA"/>
    <property type="match status" value="1"/>
</dbReference>
<dbReference type="Pfam" id="PF00512">
    <property type="entry name" value="HisKA"/>
    <property type="match status" value="1"/>
</dbReference>
<proteinExistence type="predicted"/>
<dbReference type="InterPro" id="IPR050736">
    <property type="entry name" value="Sensor_HK_Regulatory"/>
</dbReference>
<dbReference type="SUPFAM" id="SSF47384">
    <property type="entry name" value="Homodimeric domain of signal transducing histidine kinase"/>
    <property type="match status" value="1"/>
</dbReference>
<evidence type="ECO:0000256" key="5">
    <source>
        <dbReference type="ARBA" id="ARBA00023012"/>
    </source>
</evidence>
<keyword evidence="5" id="KW-0902">Two-component regulatory system</keyword>
<accession>A0A3E0L7D8</accession>
<dbReference type="CDD" id="cd00082">
    <property type="entry name" value="HisKA"/>
    <property type="match status" value="1"/>
</dbReference>
<evidence type="ECO:0000256" key="4">
    <source>
        <dbReference type="ARBA" id="ARBA00022777"/>
    </source>
</evidence>